<feature type="compositionally biased region" description="Basic and acidic residues" evidence="1">
    <location>
        <begin position="68"/>
        <end position="98"/>
    </location>
</feature>
<dbReference type="EMBL" id="KN833735">
    <property type="protein sequence ID" value="KIK22776.1"/>
    <property type="molecule type" value="Genomic_DNA"/>
</dbReference>
<sequence length="134" mass="14881">MVLGIDSIDSTNILGGGILARGRSGLMMSTASSLRARSTASGASSISSVSVHWDEAGMRTIKKKHRKEKESKMVAKEKDKKRERSKNEKVLTRKVSDSRKRKPLVAIFPRTLSEHEEEDITPSPVLPIVIMRRP</sequence>
<feature type="region of interest" description="Disordered" evidence="1">
    <location>
        <begin position="62"/>
        <end position="98"/>
    </location>
</feature>
<name>A0A0C9Z120_9AGAM</name>
<evidence type="ECO:0000313" key="3">
    <source>
        <dbReference type="Proteomes" id="UP000054018"/>
    </source>
</evidence>
<organism evidence="2 3">
    <name type="scientific">Pisolithus microcarpus 441</name>
    <dbReference type="NCBI Taxonomy" id="765257"/>
    <lineage>
        <taxon>Eukaryota</taxon>
        <taxon>Fungi</taxon>
        <taxon>Dikarya</taxon>
        <taxon>Basidiomycota</taxon>
        <taxon>Agaricomycotina</taxon>
        <taxon>Agaricomycetes</taxon>
        <taxon>Agaricomycetidae</taxon>
        <taxon>Boletales</taxon>
        <taxon>Sclerodermatineae</taxon>
        <taxon>Pisolithaceae</taxon>
        <taxon>Pisolithus</taxon>
    </lineage>
</organism>
<dbReference type="Proteomes" id="UP000054018">
    <property type="component" value="Unassembled WGS sequence"/>
</dbReference>
<dbReference type="AlphaFoldDB" id="A0A0C9Z120"/>
<evidence type="ECO:0000256" key="1">
    <source>
        <dbReference type="SAM" id="MobiDB-lite"/>
    </source>
</evidence>
<gene>
    <name evidence="2" type="ORF">PISMIDRAFT_11344</name>
</gene>
<protein>
    <submittedName>
        <fullName evidence="2">Uncharacterized protein</fullName>
    </submittedName>
</protein>
<dbReference type="HOGENOM" id="CLU_2134549_0_0_1"/>
<dbReference type="STRING" id="765257.A0A0C9Z120"/>
<accession>A0A0C9Z120</accession>
<reference evidence="2 3" key="1">
    <citation type="submission" date="2014-04" db="EMBL/GenBank/DDBJ databases">
        <authorList>
            <consortium name="DOE Joint Genome Institute"/>
            <person name="Kuo A."/>
            <person name="Kohler A."/>
            <person name="Costa M.D."/>
            <person name="Nagy L.G."/>
            <person name="Floudas D."/>
            <person name="Copeland A."/>
            <person name="Barry K.W."/>
            <person name="Cichocki N."/>
            <person name="Veneault-Fourrey C."/>
            <person name="LaButti K."/>
            <person name="Lindquist E.A."/>
            <person name="Lipzen A."/>
            <person name="Lundell T."/>
            <person name="Morin E."/>
            <person name="Murat C."/>
            <person name="Sun H."/>
            <person name="Tunlid A."/>
            <person name="Henrissat B."/>
            <person name="Grigoriev I.V."/>
            <person name="Hibbett D.S."/>
            <person name="Martin F."/>
            <person name="Nordberg H.P."/>
            <person name="Cantor M.N."/>
            <person name="Hua S.X."/>
        </authorList>
    </citation>
    <scope>NUCLEOTIDE SEQUENCE [LARGE SCALE GENOMIC DNA]</scope>
    <source>
        <strain evidence="2 3">441</strain>
    </source>
</reference>
<evidence type="ECO:0000313" key="2">
    <source>
        <dbReference type="EMBL" id="KIK22776.1"/>
    </source>
</evidence>
<keyword evidence="3" id="KW-1185">Reference proteome</keyword>
<reference evidence="3" key="2">
    <citation type="submission" date="2015-01" db="EMBL/GenBank/DDBJ databases">
        <title>Evolutionary Origins and Diversification of the Mycorrhizal Mutualists.</title>
        <authorList>
            <consortium name="DOE Joint Genome Institute"/>
            <consortium name="Mycorrhizal Genomics Consortium"/>
            <person name="Kohler A."/>
            <person name="Kuo A."/>
            <person name="Nagy L.G."/>
            <person name="Floudas D."/>
            <person name="Copeland A."/>
            <person name="Barry K.W."/>
            <person name="Cichocki N."/>
            <person name="Veneault-Fourrey C."/>
            <person name="LaButti K."/>
            <person name="Lindquist E.A."/>
            <person name="Lipzen A."/>
            <person name="Lundell T."/>
            <person name="Morin E."/>
            <person name="Murat C."/>
            <person name="Riley R."/>
            <person name="Ohm R."/>
            <person name="Sun H."/>
            <person name="Tunlid A."/>
            <person name="Henrissat B."/>
            <person name="Grigoriev I.V."/>
            <person name="Hibbett D.S."/>
            <person name="Martin F."/>
        </authorList>
    </citation>
    <scope>NUCLEOTIDE SEQUENCE [LARGE SCALE GENOMIC DNA]</scope>
    <source>
        <strain evidence="3">441</strain>
    </source>
</reference>
<proteinExistence type="predicted"/>